<dbReference type="PANTHER" id="PTHR32063:SF24">
    <property type="entry name" value="CATION EFFLUX SYSTEM (ACRB_ACRD_ACRF FAMILY)"/>
    <property type="match status" value="1"/>
</dbReference>
<dbReference type="InterPro" id="IPR001036">
    <property type="entry name" value="Acrflvin-R"/>
</dbReference>
<reference evidence="2 3" key="1">
    <citation type="submission" date="2017-07" db="EMBL/GenBank/DDBJ databases">
        <title>Niveispirillum cyanobacteriorum sp. nov., isolated from cyanobacterial aggregates in a eutrophic lake.</title>
        <authorList>
            <person name="Cai H."/>
        </authorList>
    </citation>
    <scope>NUCLEOTIDE SEQUENCE [LARGE SCALE GENOMIC DNA]</scope>
    <source>
        <strain evidence="3">TH1-14</strain>
    </source>
</reference>
<organism evidence="2 3">
    <name type="scientific">Niveispirillum lacus</name>
    <dbReference type="NCBI Taxonomy" id="1981099"/>
    <lineage>
        <taxon>Bacteria</taxon>
        <taxon>Pseudomonadati</taxon>
        <taxon>Pseudomonadota</taxon>
        <taxon>Alphaproteobacteria</taxon>
        <taxon>Rhodospirillales</taxon>
        <taxon>Azospirillaceae</taxon>
        <taxon>Niveispirillum</taxon>
    </lineage>
</organism>
<protein>
    <submittedName>
        <fullName evidence="2">Multidrug transporter AcrB</fullName>
    </submittedName>
</protein>
<feature type="transmembrane region" description="Helical" evidence="1">
    <location>
        <begin position="851"/>
        <end position="871"/>
    </location>
</feature>
<dbReference type="Gene3D" id="3.30.70.1440">
    <property type="entry name" value="Multidrug efflux transporter AcrB pore domain"/>
    <property type="match status" value="1"/>
</dbReference>
<accession>A0A255Z2B3</accession>
<keyword evidence="1" id="KW-0812">Transmembrane</keyword>
<dbReference type="OrthoDB" id="9806532at2"/>
<dbReference type="InterPro" id="IPR027463">
    <property type="entry name" value="AcrB_DN_DC_subdom"/>
</dbReference>
<dbReference type="Gene3D" id="3.30.70.1320">
    <property type="entry name" value="Multidrug efflux transporter AcrB pore domain like"/>
    <property type="match status" value="1"/>
</dbReference>
<feature type="transmembrane region" description="Helical" evidence="1">
    <location>
        <begin position="460"/>
        <end position="483"/>
    </location>
</feature>
<name>A0A255Z2B3_9PROT</name>
<dbReference type="Gene3D" id="1.20.1640.10">
    <property type="entry name" value="Multidrug efflux transporter AcrB transmembrane domain"/>
    <property type="match status" value="2"/>
</dbReference>
<dbReference type="PRINTS" id="PR00702">
    <property type="entry name" value="ACRIFLAVINRP"/>
</dbReference>
<keyword evidence="1" id="KW-0472">Membrane</keyword>
<dbReference type="RefSeq" id="WP_094455421.1">
    <property type="nucleotide sequence ID" value="NZ_NOXU01000025.1"/>
</dbReference>
<evidence type="ECO:0000313" key="3">
    <source>
        <dbReference type="Proteomes" id="UP000216998"/>
    </source>
</evidence>
<dbReference type="PANTHER" id="PTHR32063">
    <property type="match status" value="1"/>
</dbReference>
<dbReference type="Proteomes" id="UP000216998">
    <property type="component" value="Unassembled WGS sequence"/>
</dbReference>
<feature type="transmembrane region" description="Helical" evidence="1">
    <location>
        <begin position="333"/>
        <end position="351"/>
    </location>
</feature>
<feature type="transmembrane region" description="Helical" evidence="1">
    <location>
        <begin position="384"/>
        <end position="407"/>
    </location>
</feature>
<feature type="transmembrane region" description="Helical" evidence="1">
    <location>
        <begin position="878"/>
        <end position="899"/>
    </location>
</feature>
<gene>
    <name evidence="2" type="ORF">CHU95_07810</name>
</gene>
<dbReference type="Gene3D" id="3.30.2090.10">
    <property type="entry name" value="Multidrug efflux transporter AcrB TolC docking domain, DN and DC subdomains"/>
    <property type="match status" value="2"/>
</dbReference>
<dbReference type="Pfam" id="PF00873">
    <property type="entry name" value="ACR_tran"/>
    <property type="match status" value="1"/>
</dbReference>
<dbReference type="SUPFAM" id="SSF82693">
    <property type="entry name" value="Multidrug efflux transporter AcrB pore domain, PN1, PN2, PC1 and PC2 subdomains"/>
    <property type="match status" value="3"/>
</dbReference>
<feature type="transmembrane region" description="Helical" evidence="1">
    <location>
        <begin position="428"/>
        <end position="448"/>
    </location>
</feature>
<evidence type="ECO:0000313" key="2">
    <source>
        <dbReference type="EMBL" id="OYQ35616.1"/>
    </source>
</evidence>
<dbReference type="EMBL" id="NOXU01000025">
    <property type="protein sequence ID" value="OYQ35616.1"/>
    <property type="molecule type" value="Genomic_DNA"/>
</dbReference>
<feature type="transmembrane region" description="Helical" evidence="1">
    <location>
        <begin position="358"/>
        <end position="378"/>
    </location>
</feature>
<dbReference type="Gene3D" id="3.30.70.1430">
    <property type="entry name" value="Multidrug efflux transporter AcrB pore domain"/>
    <property type="match status" value="2"/>
</dbReference>
<feature type="transmembrane region" description="Helical" evidence="1">
    <location>
        <begin position="950"/>
        <end position="971"/>
    </location>
</feature>
<dbReference type="SUPFAM" id="SSF82866">
    <property type="entry name" value="Multidrug efflux transporter AcrB transmembrane domain"/>
    <property type="match status" value="2"/>
</dbReference>
<feature type="transmembrane region" description="Helical" evidence="1">
    <location>
        <begin position="905"/>
        <end position="929"/>
    </location>
</feature>
<keyword evidence="3" id="KW-1185">Reference proteome</keyword>
<feature type="transmembrane region" description="Helical" evidence="1">
    <location>
        <begin position="523"/>
        <end position="544"/>
    </location>
</feature>
<sequence>MGNIAAFSVRQWQFTLVLFAMLAAMGVSSLLSIPRAEDPSFPIPTVLVVAVLPGADTIDLEKQVTDPLEDAIDSLDDITKLTSRTRDGVAVITVEFDWSADAERKYDQVVREVNAIRPTLPAGLVRLEVKKFNTALTNFMQVALVGDGVSALELRKRADDLRDIIDRVPGVWESEIWGEERTEVRVAIDAGRLAELRLPVTAVADALKAEGAAVPLGALHAGERRFTVKTEGDFDTLDDIANTVVRAADGRVVRVRDVAEVTWAADEANHIARFSGKRAVFITANQKPGQNIFDLKKATYQALDAFERTLPPNIQLERGFDQSENVAKRLSTLFRDFAIALGLVLVTLIPLGLRASLVVMLAIPLSLAIGVTVLHFTGFTLNQLSIAGFVLSLGLLVDDSIVVTENIARHLRMGKSREEAAIEGTRQIAVAVLGCTATLLLAFLPLMFLPEGSGKFIKSLPVSVLATVAASLFVALTMIPFLAARILSRHEDPEGNKALQWVMGAIHAVYRPVLHRALERPGVTVLIASLLFVGSIALVPRIGFSLFPPADIPQFLIEIDLPDGAPLAETDKAVRFVEEQVKQMPDVRFVMANAGHGNPRIYYNISPREDDPTHGAIFVGLTQWKGKQSTAELDKLRTRLAAYPGAQIIVRVFENGPPIEAPIAVRILGPELPVLKELAAKVTAIIEGTAGSRDVVNPLRLDRTDLDLGIDLDKAGVLGVPAGAVDRAVRLSLSGEAVATYRESDGDDYPVTLRLPMEGRHELDVLADIRVPGAAGAVPLSAISDPHFITGPARIDRFNRERAVTITAFTATGFNTDRVTRAIGEQLSALALPPGYRLMTGGEAESRSRSFAGLSGAILVAMFGIMAVLILEFRSFATTAVVAGVIPLGIIGGMVALFVTGYTLSFTAVIGFIALIGIEIKNSILLVDFTTQLRRAGTPLKAAIEEAGEVRFLPVLLTSVTAIGGLLPLALGGSGLYSPLAAVIIGGLISSTVLSRLVTPAMYLLLAPKEVD</sequence>
<dbReference type="GO" id="GO:0042910">
    <property type="term" value="F:xenobiotic transmembrane transporter activity"/>
    <property type="evidence" value="ECO:0007669"/>
    <property type="project" value="TreeGrafter"/>
</dbReference>
<dbReference type="SUPFAM" id="SSF82714">
    <property type="entry name" value="Multidrug efflux transporter AcrB TolC docking domain, DN and DC subdomains"/>
    <property type="match status" value="2"/>
</dbReference>
<evidence type="ECO:0000256" key="1">
    <source>
        <dbReference type="SAM" id="Phobius"/>
    </source>
</evidence>
<proteinExistence type="predicted"/>
<dbReference type="GO" id="GO:0005886">
    <property type="term" value="C:plasma membrane"/>
    <property type="evidence" value="ECO:0007669"/>
    <property type="project" value="TreeGrafter"/>
</dbReference>
<feature type="transmembrane region" description="Helical" evidence="1">
    <location>
        <begin position="977"/>
        <end position="999"/>
    </location>
</feature>
<dbReference type="AlphaFoldDB" id="A0A255Z2B3"/>
<keyword evidence="1" id="KW-1133">Transmembrane helix</keyword>
<comment type="caution">
    <text evidence="2">The sequence shown here is derived from an EMBL/GenBank/DDBJ whole genome shotgun (WGS) entry which is preliminary data.</text>
</comment>